<dbReference type="Proteomes" id="UP000091956">
    <property type="component" value="Unassembled WGS sequence"/>
</dbReference>
<keyword evidence="1" id="KW-0472">Membrane</keyword>
<evidence type="ECO:0000313" key="2">
    <source>
        <dbReference type="EMBL" id="OBT92974.2"/>
    </source>
</evidence>
<dbReference type="RefSeq" id="XP_018126707.2">
    <property type="nucleotide sequence ID" value="XM_018278010.2"/>
</dbReference>
<keyword evidence="3" id="KW-1185">Reference proteome</keyword>
<accession>A0A1B8GAW5</accession>
<dbReference type="GeneID" id="28841975"/>
<name>A0A1B8GAW5_9PEZI</name>
<evidence type="ECO:0000313" key="3">
    <source>
        <dbReference type="Proteomes" id="UP000091956"/>
    </source>
</evidence>
<dbReference type="Gene3D" id="3.40.50.150">
    <property type="entry name" value="Vaccinia Virus protein VP39"/>
    <property type="match status" value="1"/>
</dbReference>
<evidence type="ECO:0008006" key="4">
    <source>
        <dbReference type="Google" id="ProtNLM"/>
    </source>
</evidence>
<dbReference type="EMBL" id="KV460259">
    <property type="protein sequence ID" value="OBT92974.2"/>
    <property type="molecule type" value="Genomic_DNA"/>
</dbReference>
<dbReference type="AlphaFoldDB" id="A0A1B8GAW5"/>
<proteinExistence type="predicted"/>
<protein>
    <recommendedName>
        <fullName evidence="4">Methyltransferase domain-containing protein</fullName>
    </recommendedName>
</protein>
<feature type="transmembrane region" description="Helical" evidence="1">
    <location>
        <begin position="17"/>
        <end position="35"/>
    </location>
</feature>
<keyword evidence="1" id="KW-1133">Transmembrane helix</keyword>
<reference evidence="3" key="2">
    <citation type="journal article" date="2018" name="Nat. Commun.">
        <title>Extreme sensitivity to ultraviolet light in the fungal pathogen causing white-nose syndrome of bats.</title>
        <authorList>
            <person name="Palmer J.M."/>
            <person name="Drees K.P."/>
            <person name="Foster J.T."/>
            <person name="Lindner D.L."/>
        </authorList>
    </citation>
    <scope>NUCLEOTIDE SEQUENCE [LARGE SCALE GENOMIC DNA]</scope>
    <source>
        <strain evidence="3">UAMH 10579</strain>
    </source>
</reference>
<sequence length="358" mass="40839">MEMRTAWVENMDLTNKYVLGILAAGLMILLAKRVVDNRSNGTVERGSKKPLYRYDHSILNISVPPQSMWMNMGFWKNTEDFPTACRTLLEEVLKSAQILEGVSSSNKSISNTLSIIDLGFGCGDQSLYIKNALDNQRQGKSDDQWKRNLKAYVGLTLESAHFSIAQERLGLQRPNTNTEFQIYCADAGRPMSWTSEIKKSVSLATQANNEKGNHENWLLGLDTLIHFQPSRWPVIEYANRELDASLMAYDLCFADNLSVKQRLVLRFMASFGQSPFANFVTIEEYRERLVMAGYAREKIEIRDISEHVFSPLAGFLRKKEVELQQYGMSIGRFRYAAKMFAWWGRSGVIRGCIIVARK</sequence>
<dbReference type="STRING" id="342668.A0A1B8GAW5"/>
<dbReference type="InterPro" id="IPR029063">
    <property type="entry name" value="SAM-dependent_MTases_sf"/>
</dbReference>
<gene>
    <name evidence="2" type="ORF">VE01_08589</name>
</gene>
<organism evidence="2 3">
    <name type="scientific">Pseudogymnoascus verrucosus</name>
    <dbReference type="NCBI Taxonomy" id="342668"/>
    <lineage>
        <taxon>Eukaryota</taxon>
        <taxon>Fungi</taxon>
        <taxon>Dikarya</taxon>
        <taxon>Ascomycota</taxon>
        <taxon>Pezizomycotina</taxon>
        <taxon>Leotiomycetes</taxon>
        <taxon>Thelebolales</taxon>
        <taxon>Thelebolaceae</taxon>
        <taxon>Pseudogymnoascus</taxon>
    </lineage>
</organism>
<evidence type="ECO:0000256" key="1">
    <source>
        <dbReference type="SAM" id="Phobius"/>
    </source>
</evidence>
<keyword evidence="1" id="KW-0812">Transmembrane</keyword>
<reference evidence="2 3" key="1">
    <citation type="submission" date="2016-03" db="EMBL/GenBank/DDBJ databases">
        <title>Comparative genomics of Pseudogymnoascus destructans, the fungus causing white-nose syndrome of bats.</title>
        <authorList>
            <person name="Palmer J.M."/>
            <person name="Drees K.P."/>
            <person name="Foster J.T."/>
            <person name="Lindner D.L."/>
        </authorList>
    </citation>
    <scope>NUCLEOTIDE SEQUENCE [LARGE SCALE GENOMIC DNA]</scope>
    <source>
        <strain evidence="2 3">UAMH 10579</strain>
    </source>
</reference>